<comment type="subunit">
    <text evidence="10">Interacts with C3b. Interacts with C4b. Interacts with moesin/MSN.</text>
</comment>
<dbReference type="InterPro" id="IPR035976">
    <property type="entry name" value="Sushi/SCR/CCP_sf"/>
</dbReference>
<feature type="domain" description="Sushi" evidence="14">
    <location>
        <begin position="41"/>
        <end position="103"/>
    </location>
</feature>
<keyword evidence="3 11" id="KW-0768">Sushi</keyword>
<feature type="domain" description="Sushi" evidence="14">
    <location>
        <begin position="104"/>
        <end position="169"/>
    </location>
</feature>
<keyword evidence="7 11" id="KW-1015">Disulfide bond</keyword>
<dbReference type="Proteomes" id="UP000261680">
    <property type="component" value="Unplaced"/>
</dbReference>
<evidence type="ECO:0000256" key="4">
    <source>
        <dbReference type="ARBA" id="ARBA00022729"/>
    </source>
</evidence>
<keyword evidence="9" id="KW-0278">Fertilization</keyword>
<accession>A0A384CXB0</accession>
<evidence type="ECO:0000256" key="3">
    <source>
        <dbReference type="ARBA" id="ARBA00022659"/>
    </source>
</evidence>
<dbReference type="GO" id="GO:0016020">
    <property type="term" value="C:membrane"/>
    <property type="evidence" value="ECO:0007669"/>
    <property type="project" value="UniProtKB-SubCell"/>
</dbReference>
<evidence type="ECO:0000256" key="7">
    <source>
        <dbReference type="ARBA" id="ARBA00023157"/>
    </source>
</evidence>
<evidence type="ECO:0000256" key="1">
    <source>
        <dbReference type="ARBA" id="ARBA00004167"/>
    </source>
</evidence>
<feature type="transmembrane region" description="Helical" evidence="13">
    <location>
        <begin position="21"/>
        <end position="38"/>
    </location>
</feature>
<keyword evidence="6 13" id="KW-0472">Membrane</keyword>
<sequence>MTTSWAPRTAHPCRPKKPFSVLYCFGILLMASVLQIPMPSDACDHLPKYSSMRPNVTKSDFNPGDKVYFECRPGYRFITPGRSVFSVCQDDNTWTPLEEACTERLCYRPGEPINGRVVSVNGSFFFGSQALYSCNEGFRLIGKRILYCELSSIDGKSMVWSDDPPLCIKILCKPPEKIPNGRYTSSEKEEFEYNEVVTYSCNPSSGSDEYSLIGESRLICSGDGVWSSNPPQCKVVRCPFPDPENGQLVSGFRRKYYYRATVEFECSPGFYHEGTNVAVCGSNSTWEPAKPKCLKVLIPVSTSPPILNHTVTTLPSTKPPIPSVPESEPPHTTTPPSSSPPGPRPHPGDESTPEDTKTLGNGAIAAIVISVFVGLAVLGGILFMFCRHKKKGKGDIRAEYSACQDKPGAPTEQTH</sequence>
<feature type="domain" description="Sushi" evidence="14">
    <location>
        <begin position="236"/>
        <end position="295"/>
    </location>
</feature>
<evidence type="ECO:0000256" key="11">
    <source>
        <dbReference type="PROSITE-ProRule" id="PRU00302"/>
    </source>
</evidence>
<proteinExistence type="predicted"/>
<dbReference type="SMART" id="SM00032">
    <property type="entry name" value="CCP"/>
    <property type="match status" value="4"/>
</dbReference>
<feature type="compositionally biased region" description="Low complexity" evidence="12">
    <location>
        <begin position="324"/>
        <end position="336"/>
    </location>
</feature>
<reference evidence="17" key="2">
    <citation type="submission" date="2025-04" db="UniProtKB">
        <authorList>
            <consortium name="RefSeq"/>
        </authorList>
    </citation>
    <scope>IDENTIFICATION</scope>
    <source>
        <tissue evidence="17">Whole blood</tissue>
    </source>
</reference>
<dbReference type="OrthoDB" id="6127264at2759"/>
<evidence type="ECO:0000259" key="14">
    <source>
        <dbReference type="PROSITE" id="PS50923"/>
    </source>
</evidence>
<dbReference type="AlphaFoldDB" id="A0A384CXB0"/>
<dbReference type="PROSITE" id="PS50923">
    <property type="entry name" value="SUSHI"/>
    <property type="match status" value="4"/>
</dbReference>
<evidence type="ECO:0000313" key="17">
    <source>
        <dbReference type="RefSeq" id="XP_008699428.1"/>
    </source>
</evidence>
<dbReference type="GeneID" id="103672496"/>
<evidence type="ECO:0000256" key="9">
    <source>
        <dbReference type="ARBA" id="ARBA00023279"/>
    </source>
</evidence>
<feature type="disulfide bond" evidence="11">
    <location>
        <begin position="266"/>
        <end position="293"/>
    </location>
</feature>
<dbReference type="STRING" id="29073.ENSUMAP00000030921"/>
<protein>
    <recommendedName>
        <fullName evidence="2">Membrane cofactor protein</fullName>
    </recommendedName>
</protein>
<reference evidence="15" key="1">
    <citation type="submission" date="2019-03" db="UniProtKB">
        <authorList>
            <consortium name="Ensembl"/>
        </authorList>
    </citation>
    <scope>IDENTIFICATION</scope>
</reference>
<organism evidence="16 17">
    <name type="scientific">Ursus maritimus</name>
    <name type="common">Polar bear</name>
    <name type="synonym">Thalarctos maritimus</name>
    <dbReference type="NCBI Taxonomy" id="29073"/>
    <lineage>
        <taxon>Eukaryota</taxon>
        <taxon>Metazoa</taxon>
        <taxon>Chordata</taxon>
        <taxon>Craniata</taxon>
        <taxon>Vertebrata</taxon>
        <taxon>Euteleostomi</taxon>
        <taxon>Mammalia</taxon>
        <taxon>Eutheria</taxon>
        <taxon>Laurasiatheria</taxon>
        <taxon>Carnivora</taxon>
        <taxon>Caniformia</taxon>
        <taxon>Ursidae</taxon>
        <taxon>Ursus</taxon>
    </lineage>
</organism>
<name>A0A384CXB0_URSMA</name>
<dbReference type="Pfam" id="PF00084">
    <property type="entry name" value="Sushi"/>
    <property type="match status" value="4"/>
</dbReference>
<feature type="compositionally biased region" description="Basic and acidic residues" evidence="12">
    <location>
        <begin position="346"/>
        <end position="357"/>
    </location>
</feature>
<dbReference type="CDD" id="cd00033">
    <property type="entry name" value="CCP"/>
    <property type="match status" value="4"/>
</dbReference>
<dbReference type="Ensembl" id="ENSUMAT00000036547.1">
    <property type="protein sequence ID" value="ENSUMAP00000030921.1"/>
    <property type="gene ID" value="ENSUMAG00000022344.1"/>
</dbReference>
<feature type="domain" description="Sushi" evidence="14">
    <location>
        <begin position="170"/>
        <end position="235"/>
    </location>
</feature>
<dbReference type="SUPFAM" id="SSF57535">
    <property type="entry name" value="Complement control module/SCR domain"/>
    <property type="match status" value="4"/>
</dbReference>
<comment type="subcellular location">
    <subcellularLocation>
        <location evidence="1">Membrane</location>
        <topology evidence="1">Single-pass membrane protein</topology>
    </subcellularLocation>
</comment>
<keyword evidence="16" id="KW-1185">Reference proteome</keyword>
<dbReference type="FunFam" id="2.10.70.10:FF:000042">
    <property type="entry name" value="Membrane cofactor protein"/>
    <property type="match status" value="1"/>
</dbReference>
<dbReference type="GeneTree" id="ENSGT00940000161381"/>
<dbReference type="GO" id="GO:0009986">
    <property type="term" value="C:cell surface"/>
    <property type="evidence" value="ECO:0007669"/>
    <property type="project" value="InterPro"/>
</dbReference>
<feature type="region of interest" description="Disordered" evidence="12">
    <location>
        <begin position="309"/>
        <end position="358"/>
    </location>
</feature>
<keyword evidence="8" id="KW-0325">Glycoprotein</keyword>
<evidence type="ECO:0000256" key="13">
    <source>
        <dbReference type="SAM" id="Phobius"/>
    </source>
</evidence>
<dbReference type="PANTHER" id="PTHR19325:SF521">
    <property type="entry name" value="MEMBRANE COFACTOR PROTEIN"/>
    <property type="match status" value="1"/>
</dbReference>
<evidence type="ECO:0000256" key="8">
    <source>
        <dbReference type="ARBA" id="ARBA00023180"/>
    </source>
</evidence>
<evidence type="ECO:0000313" key="16">
    <source>
        <dbReference type="Proteomes" id="UP000261680"/>
    </source>
</evidence>
<evidence type="ECO:0000256" key="5">
    <source>
        <dbReference type="ARBA" id="ARBA00022737"/>
    </source>
</evidence>
<evidence type="ECO:0000256" key="12">
    <source>
        <dbReference type="SAM" id="MobiDB-lite"/>
    </source>
</evidence>
<dbReference type="FunFam" id="2.10.70.10:FF:000014">
    <property type="entry name" value="Membrane cofactor protein"/>
    <property type="match status" value="1"/>
</dbReference>
<evidence type="ECO:0000256" key="2">
    <source>
        <dbReference type="ARBA" id="ARBA00017517"/>
    </source>
</evidence>
<evidence type="ECO:0000256" key="10">
    <source>
        <dbReference type="ARBA" id="ARBA00047055"/>
    </source>
</evidence>
<dbReference type="InterPro" id="IPR050350">
    <property type="entry name" value="Compl-Cell_Adhes-Reg"/>
</dbReference>
<keyword evidence="13" id="KW-0812">Transmembrane</keyword>
<dbReference type="InterPro" id="IPR017341">
    <property type="entry name" value="CD46"/>
</dbReference>
<gene>
    <name evidence="15 17" type="primary">LOC103672496</name>
</gene>
<dbReference type="GO" id="GO:0007338">
    <property type="term" value="P:single fertilization"/>
    <property type="evidence" value="ECO:0007669"/>
    <property type="project" value="UniProtKB-KW"/>
</dbReference>
<dbReference type="PIRSF" id="PIRSF037971">
    <property type="entry name" value="TLX_CD46"/>
    <property type="match status" value="1"/>
</dbReference>
<dbReference type="KEGG" id="umr:103672496"/>
<comment type="caution">
    <text evidence="11">Lacks conserved residue(s) required for the propagation of feature annotation.</text>
</comment>
<keyword evidence="4" id="KW-0732">Signal</keyword>
<dbReference type="InterPro" id="IPR000436">
    <property type="entry name" value="Sushi_SCR_CCP_dom"/>
</dbReference>
<feature type="transmembrane region" description="Helical" evidence="13">
    <location>
        <begin position="363"/>
        <end position="385"/>
    </location>
</feature>
<dbReference type="PANTHER" id="PTHR19325">
    <property type="entry name" value="COMPLEMENT COMPONENT-RELATED SUSHI DOMAIN-CONTAINING"/>
    <property type="match status" value="1"/>
</dbReference>
<evidence type="ECO:0000313" key="15">
    <source>
        <dbReference type="Ensembl" id="ENSUMAP00000030921"/>
    </source>
</evidence>
<dbReference type="Gene3D" id="2.10.70.10">
    <property type="entry name" value="Complement Module, domain 1"/>
    <property type="match status" value="4"/>
</dbReference>
<keyword evidence="5" id="KW-0677">Repeat</keyword>
<evidence type="ECO:0000256" key="6">
    <source>
        <dbReference type="ARBA" id="ARBA00023136"/>
    </source>
</evidence>
<dbReference type="RefSeq" id="XP_008699428.1">
    <property type="nucleotide sequence ID" value="XM_008701206.2"/>
</dbReference>
<keyword evidence="13" id="KW-1133">Transmembrane helix</keyword>